<comment type="caution">
    <text evidence="2">The sequence shown here is derived from an EMBL/GenBank/DDBJ whole genome shotgun (WGS) entry which is preliminary data.</text>
</comment>
<organism evidence="2 3">
    <name type="scientific">Zizania palustris</name>
    <name type="common">Northern wild rice</name>
    <dbReference type="NCBI Taxonomy" id="103762"/>
    <lineage>
        <taxon>Eukaryota</taxon>
        <taxon>Viridiplantae</taxon>
        <taxon>Streptophyta</taxon>
        <taxon>Embryophyta</taxon>
        <taxon>Tracheophyta</taxon>
        <taxon>Spermatophyta</taxon>
        <taxon>Magnoliopsida</taxon>
        <taxon>Liliopsida</taxon>
        <taxon>Poales</taxon>
        <taxon>Poaceae</taxon>
        <taxon>BOP clade</taxon>
        <taxon>Oryzoideae</taxon>
        <taxon>Oryzeae</taxon>
        <taxon>Zizaniinae</taxon>
        <taxon>Zizania</taxon>
    </lineage>
</organism>
<name>A0A8J5RC39_ZIZPA</name>
<evidence type="ECO:0000313" key="3">
    <source>
        <dbReference type="Proteomes" id="UP000729402"/>
    </source>
</evidence>
<gene>
    <name evidence="2" type="ORF">GUJ93_ZPchr0008g12996</name>
</gene>
<evidence type="ECO:0000256" key="1">
    <source>
        <dbReference type="SAM" id="MobiDB-lite"/>
    </source>
</evidence>
<dbReference type="AlphaFoldDB" id="A0A8J5RC39"/>
<feature type="region of interest" description="Disordered" evidence="1">
    <location>
        <begin position="35"/>
        <end position="56"/>
    </location>
</feature>
<evidence type="ECO:0000313" key="2">
    <source>
        <dbReference type="EMBL" id="KAG8046797.1"/>
    </source>
</evidence>
<dbReference type="EMBL" id="JAAALK010000290">
    <property type="protein sequence ID" value="KAG8046797.1"/>
    <property type="molecule type" value="Genomic_DNA"/>
</dbReference>
<accession>A0A8J5RC39</accession>
<sequence length="92" mass="9840">MATRLRRHRVQENFFLFLTHSGRHRIRRALSTSVATTAPPHRGHAPGAFLDPVSLSSSTPHHPAAALAAAATAIAANLQLGRFASSSLQLPL</sequence>
<dbReference type="Proteomes" id="UP000729402">
    <property type="component" value="Unassembled WGS sequence"/>
</dbReference>
<reference evidence="2" key="2">
    <citation type="submission" date="2021-02" db="EMBL/GenBank/DDBJ databases">
        <authorList>
            <person name="Kimball J.A."/>
            <person name="Haas M.W."/>
            <person name="Macchietto M."/>
            <person name="Kono T."/>
            <person name="Duquette J."/>
            <person name="Shao M."/>
        </authorList>
    </citation>
    <scope>NUCLEOTIDE SEQUENCE</scope>
    <source>
        <tissue evidence="2">Fresh leaf tissue</tissue>
    </source>
</reference>
<reference evidence="2" key="1">
    <citation type="journal article" date="2021" name="bioRxiv">
        <title>Whole Genome Assembly and Annotation of Northern Wild Rice, Zizania palustris L., Supports a Whole Genome Duplication in the Zizania Genus.</title>
        <authorList>
            <person name="Haas M."/>
            <person name="Kono T."/>
            <person name="Macchietto M."/>
            <person name="Millas R."/>
            <person name="McGilp L."/>
            <person name="Shao M."/>
            <person name="Duquette J."/>
            <person name="Hirsch C.N."/>
            <person name="Kimball J."/>
        </authorList>
    </citation>
    <scope>NUCLEOTIDE SEQUENCE</scope>
    <source>
        <tissue evidence="2">Fresh leaf tissue</tissue>
    </source>
</reference>
<protein>
    <submittedName>
        <fullName evidence="2">Uncharacterized protein</fullName>
    </submittedName>
</protein>
<proteinExistence type="predicted"/>
<keyword evidence="3" id="KW-1185">Reference proteome</keyword>